<proteinExistence type="predicted"/>
<dbReference type="Gene3D" id="3.40.1350.110">
    <property type="match status" value="1"/>
</dbReference>
<dbReference type="Pfam" id="PF21111">
    <property type="entry name" value="CDI_toxin_EC869_like"/>
    <property type="match status" value="1"/>
</dbReference>
<dbReference type="Proteomes" id="UP000027583">
    <property type="component" value="Unassembled WGS sequence"/>
</dbReference>
<reference evidence="2 3" key="1">
    <citation type="journal article" date="2014" name="Genome Biol. Evol.">
        <title>Acetic acid bacteria genomes reveal functional traits for adaptation to life in insect guts.</title>
        <authorList>
            <person name="Chouaia B."/>
            <person name="Gaiarsa S."/>
            <person name="Crotti E."/>
            <person name="Comandatore F."/>
            <person name="Degli Esposti M."/>
            <person name="Ricci I."/>
            <person name="Alma A."/>
            <person name="Favia G."/>
            <person name="Bandi C."/>
            <person name="Daffonchio D."/>
        </authorList>
    </citation>
    <scope>NUCLEOTIDE SEQUENCE [LARGE SCALE GENOMIC DNA]</scope>
    <source>
        <strain evidence="2 3">SF2.1</strain>
    </source>
</reference>
<organism evidence="2 3">
    <name type="scientific">Asaia bogorensis</name>
    <dbReference type="NCBI Taxonomy" id="91915"/>
    <lineage>
        <taxon>Bacteria</taxon>
        <taxon>Pseudomonadati</taxon>
        <taxon>Pseudomonadota</taxon>
        <taxon>Alphaproteobacteria</taxon>
        <taxon>Acetobacterales</taxon>
        <taxon>Acetobacteraceae</taxon>
        <taxon>Asaia</taxon>
    </lineage>
</organism>
<name>A0A060QL52_9PROT</name>
<reference evidence="2 3" key="2">
    <citation type="journal article" date="2014" name="PLoS ONE">
        <title>Evolution of mitochondria reconstructed from the energy metabolism of living bacteria.</title>
        <authorList>
            <person name="Degli Esposti M."/>
            <person name="Chouaia B."/>
            <person name="Comandatore F."/>
            <person name="Crotti E."/>
            <person name="Sassera D."/>
            <person name="Lievens P.M."/>
            <person name="Daffonchio D."/>
            <person name="Bandi C."/>
        </authorList>
    </citation>
    <scope>NUCLEOTIDE SEQUENCE [LARGE SCALE GENOMIC DNA]</scope>
    <source>
        <strain evidence="2 3">SF2.1</strain>
    </source>
</reference>
<feature type="domain" description="CdiA toxin EC869-like" evidence="1">
    <location>
        <begin position="848"/>
        <end position="980"/>
    </location>
</feature>
<accession>A0A060QL52</accession>
<comment type="caution">
    <text evidence="2">The sequence shown here is derived from an EMBL/GenBank/DDBJ whole genome shotgun (WGS) entry which is preliminary data.</text>
</comment>
<evidence type="ECO:0000313" key="2">
    <source>
        <dbReference type="EMBL" id="CDG40022.1"/>
    </source>
</evidence>
<protein>
    <recommendedName>
        <fullName evidence="1">CdiA toxin EC869-like domain-containing protein</fullName>
    </recommendedName>
</protein>
<dbReference type="eggNOG" id="COG3210">
    <property type="taxonomic scope" value="Bacteria"/>
</dbReference>
<dbReference type="InterPro" id="IPR033799">
    <property type="entry name" value="CdiA_EC869-like"/>
</dbReference>
<dbReference type="AlphaFoldDB" id="A0A060QL52"/>
<dbReference type="GO" id="GO:0004530">
    <property type="term" value="F:deoxyribonuclease I activity"/>
    <property type="evidence" value="ECO:0007669"/>
    <property type="project" value="InterPro"/>
</dbReference>
<evidence type="ECO:0000259" key="1">
    <source>
        <dbReference type="Pfam" id="PF21111"/>
    </source>
</evidence>
<dbReference type="CDD" id="cd13444">
    <property type="entry name" value="CDI_toxin_EC869_like"/>
    <property type="match status" value="1"/>
</dbReference>
<dbReference type="EMBL" id="CBLX010000013">
    <property type="protein sequence ID" value="CDG40022.1"/>
    <property type="molecule type" value="Genomic_DNA"/>
</dbReference>
<sequence>MHAYATTDSGARADTVQTWFEGNADTIGYNVIGTPIPHDRYIALRDWLHGEIKQHHMGNQETISNVLHMLATQDNQTTTQLNNIWHTVLGVAITSSELSDAVTQISIGHATLSTERQSLAHSAQAATLYAQKYQDVHGHPPSAADIRFAQDKIGNGTSLQQYIWDEAHNGQTSQEFGDVFRQVHGREPSSADIQYAQQKIGNGASLQQYRWDEAHNGQTAQEFGDVFRQVHGREPTGADIQFAQDKIGNGASRQQYRWDEAHSDAVANQLREIISTTQGRSYQDGDAAWVRARQDDLGNGNQTPAQIRQSIARWTADNGGYDATFQAIHGRAPGVGDRNYAATQIGNGWSVADYRWNEAHSASAAQDYRVMFRNVAGKDPGDGDVQWLQNAVANGSNYVTLRQNLAWSDFGHDAVQKAFARTAGIQNPTQSQYDWYQRALATGSSTSDITHDIAYAWEGKSAVQAVYARTAGIQNPEQFQYDCYQGALANGASIADITRSIAYAWEGKNAVQAVYARTAGIQNPEQFQYDCYQGALANGASIADITRSIAYAWEGKQAIDRLYGDVLGRAVDPSGMQTNQAQLANNQSLTDLRYAIAHSAAEADSLKSAGIFLFGASQTITTSAWLATQQDAIGSGQATYESTLVSAQLAPAGVQTLQSIYQDWGQGLPTDIQLKSMATAMYHLNIAWNQVQNQSADQLAAEAATYHAIDGTASYGRMVENVSYSADQATALLASALTNPMMNEAASAAEFRRVISMGGALLFETVIDQQDVLNNIDTIQKQKEPDPCDPVIFKPAHAILGKNGSLTVSNSEIGAANAVPGRQMAGVSTAQWSSGVQWTSQGNGIKAQGNPFEVWDAQRLKKEGYEWLADYRSDRNNWKAFDEWNRDTATAVSDKTMDLKGTTYQNMTRLQGRILANVQAMIRYDTDGGPYRYPDRPAGTSLRFTKTDIQNYVLDLGVPAEPNNDQWRAICQALKLAKIRVAADSADSKTVEFRIADIA</sequence>
<gene>
    <name evidence="2" type="ORF">ASAP_1977</name>
</gene>
<evidence type="ECO:0000313" key="3">
    <source>
        <dbReference type="Proteomes" id="UP000027583"/>
    </source>
</evidence>